<sequence length="818" mass="91030">MAPSDAPGDGGNFVRFRAADEGRHLSRVGSFLRNARRRGDPTYMDFGLRTSEGKIVMLNTIVGAVHSEAVREFLSNSVRRNPSNGVVMHLPKFTYATVVKVVDYMFNAHTDLNVDLVHEYLEVTAYLGVDSLHQQLERKLAADAEHKPAYRVDYLNMATDPRYKLSHETLDRLVLLLAQHHDALSTSDIYRLSAQSMIALVSTNAVNFHEKVDIINLALLWLRSDEDHMRFTPDVLSAIYIQRLTNVELEAFISYLQTQLIRKQTRHLVHVYSDMGHRIIVSNDPKKFVANSGVVVPTVEDPGFPSLDVTQSKRNETSTIEVNTNYGRFDLDDQDLHEIQALPDFERREQVRLRTPRNYENERRNRGSHEEDFRGALGKPQKRAGFGRFDPQASDLNVSRGSDASLSSRGGRREAPREFTAKPTNFRIFSNNRKENSTDEDITSEPKGRPVFAPKQSYKPFLSANEQSQQSSRREPYRPPAVRSASGLSTLAGNSSTDYDERGAGVPAVRSNSRLSSLVGSTTVEAERGLVTSPARHSSRSTLDSEDYRGPNLPAYYNPGNRDLKYSPSTISELQRVPDVFNRSASNRDFVEANNNDIKNFQAKSPRSNATSPSQLSPLVGGRSTLSAVPSKAPLTDANNNNTSLLGRDLRSPSEINEIKAYPSFTNVGKRPSGRERETFVTPSARYAAKKQETRLEAQSPSLQNSPQLPDPSPASIRSTSLAPYGNNNSTYMYTADSPSSTRPNNNKKPTMANGTRPFFAPGKQNYNAESPSQIREINNLNDPAPKSDSSIRSVALGQNANKPSLKGNSKYAYDKPS</sequence>
<feature type="region of interest" description="Disordered" evidence="1">
    <location>
        <begin position="690"/>
        <end position="818"/>
    </location>
</feature>
<proteinExistence type="predicted"/>
<feature type="region of interest" description="Disordered" evidence="1">
    <location>
        <begin position="599"/>
        <end position="651"/>
    </location>
</feature>
<feature type="region of interest" description="Disordered" evidence="1">
    <location>
        <begin position="665"/>
        <end position="684"/>
    </location>
</feature>
<feature type="region of interest" description="Disordered" evidence="1">
    <location>
        <begin position="353"/>
        <end position="508"/>
    </location>
</feature>
<dbReference type="InterPro" id="IPR011705">
    <property type="entry name" value="BACK"/>
</dbReference>
<dbReference type="AlphaFoldDB" id="A0A7E4VTY8"/>
<feature type="compositionally biased region" description="Polar residues" evidence="1">
    <location>
        <begin position="697"/>
        <end position="708"/>
    </location>
</feature>
<feature type="compositionally biased region" description="Basic and acidic residues" evidence="1">
    <location>
        <begin position="353"/>
        <end position="374"/>
    </location>
</feature>
<reference evidence="5" key="2">
    <citation type="submission" date="2020-10" db="UniProtKB">
        <authorList>
            <consortium name="WormBaseParasite"/>
        </authorList>
    </citation>
    <scope>IDENTIFICATION</scope>
</reference>
<feature type="compositionally biased region" description="Polar residues" evidence="1">
    <location>
        <begin position="394"/>
        <end position="408"/>
    </location>
</feature>
<feature type="compositionally biased region" description="Polar residues" evidence="1">
    <location>
        <begin position="716"/>
        <end position="749"/>
    </location>
</feature>
<organism evidence="4 5">
    <name type="scientific">Panagrellus redivivus</name>
    <name type="common">Microworm</name>
    <dbReference type="NCBI Taxonomy" id="6233"/>
    <lineage>
        <taxon>Eukaryota</taxon>
        <taxon>Metazoa</taxon>
        <taxon>Ecdysozoa</taxon>
        <taxon>Nematoda</taxon>
        <taxon>Chromadorea</taxon>
        <taxon>Rhabditida</taxon>
        <taxon>Tylenchina</taxon>
        <taxon>Panagrolaimomorpha</taxon>
        <taxon>Panagrolaimoidea</taxon>
        <taxon>Panagrolaimidae</taxon>
        <taxon>Panagrellus</taxon>
    </lineage>
</organism>
<feature type="compositionally biased region" description="Polar residues" evidence="1">
    <location>
        <begin position="486"/>
        <end position="497"/>
    </location>
</feature>
<dbReference type="Pfam" id="PF07707">
    <property type="entry name" value="BACK"/>
    <property type="match status" value="1"/>
</dbReference>
<reference evidence="4" key="1">
    <citation type="journal article" date="2013" name="Genetics">
        <title>The draft genome and transcriptome of Panagrellus redivivus are shaped by the harsh demands of a free-living lifestyle.</title>
        <authorList>
            <person name="Srinivasan J."/>
            <person name="Dillman A.R."/>
            <person name="Macchietto M.G."/>
            <person name="Heikkinen L."/>
            <person name="Lakso M."/>
            <person name="Fracchia K.M."/>
            <person name="Antoshechkin I."/>
            <person name="Mortazavi A."/>
            <person name="Wong G."/>
            <person name="Sternberg P.W."/>
        </authorList>
    </citation>
    <scope>NUCLEOTIDE SEQUENCE [LARGE SCALE GENOMIC DNA]</scope>
    <source>
        <strain evidence="4">MT8872</strain>
    </source>
</reference>
<evidence type="ECO:0000313" key="5">
    <source>
        <dbReference type="WBParaSite" id="Pan_g3415.t1"/>
    </source>
</evidence>
<keyword evidence="4" id="KW-1185">Reference proteome</keyword>
<evidence type="ECO:0000313" key="4">
    <source>
        <dbReference type="Proteomes" id="UP000492821"/>
    </source>
</evidence>
<dbReference type="Proteomes" id="UP000492821">
    <property type="component" value="Unassembled WGS sequence"/>
</dbReference>
<feature type="domain" description="BTB" evidence="2">
    <location>
        <begin position="42"/>
        <end position="141"/>
    </location>
</feature>
<dbReference type="InterPro" id="IPR000210">
    <property type="entry name" value="BTB/POZ_dom"/>
</dbReference>
<dbReference type="PANTHER" id="PTHR22670:SF8">
    <property type="entry name" value="BTB DOMAIN-CONTAINING PROTEIN-RELATED"/>
    <property type="match status" value="1"/>
</dbReference>
<dbReference type="WBParaSite" id="Pan_g3415.t1">
    <property type="protein sequence ID" value="Pan_g3415.t1"/>
    <property type="gene ID" value="Pan_g3415"/>
</dbReference>
<evidence type="ECO:0000259" key="2">
    <source>
        <dbReference type="Pfam" id="PF00651"/>
    </source>
</evidence>
<feature type="domain" description="BACK" evidence="3">
    <location>
        <begin position="184"/>
        <end position="252"/>
    </location>
</feature>
<dbReference type="InterPro" id="IPR011333">
    <property type="entry name" value="SKP1/BTB/POZ_sf"/>
</dbReference>
<dbReference type="PANTHER" id="PTHR22670">
    <property type="entry name" value="BTB DOMAIN-CONTAINING PROTEIN-RELATED-RELATED"/>
    <property type="match status" value="1"/>
</dbReference>
<name>A0A7E4VTY8_PANRE</name>
<feature type="compositionally biased region" description="Polar residues" evidence="1">
    <location>
        <begin position="765"/>
        <end position="803"/>
    </location>
</feature>
<feature type="region of interest" description="Disordered" evidence="1">
    <location>
        <begin position="526"/>
        <end position="561"/>
    </location>
</feature>
<evidence type="ECO:0000259" key="3">
    <source>
        <dbReference type="Pfam" id="PF07707"/>
    </source>
</evidence>
<protein>
    <submittedName>
        <fullName evidence="5">BACK domain-containing protein</fullName>
    </submittedName>
</protein>
<accession>A0A7E4VTY8</accession>
<feature type="compositionally biased region" description="Basic and acidic residues" evidence="1">
    <location>
        <begin position="411"/>
        <end position="420"/>
    </location>
</feature>
<dbReference type="Gene3D" id="3.30.710.10">
    <property type="entry name" value="Potassium Channel Kv1.1, Chain A"/>
    <property type="match status" value="1"/>
</dbReference>
<dbReference type="Pfam" id="PF00651">
    <property type="entry name" value="BTB"/>
    <property type="match status" value="1"/>
</dbReference>
<feature type="compositionally biased region" description="Polar residues" evidence="1">
    <location>
        <begin position="599"/>
        <end position="617"/>
    </location>
</feature>
<evidence type="ECO:0000256" key="1">
    <source>
        <dbReference type="SAM" id="MobiDB-lite"/>
    </source>
</evidence>